<proteinExistence type="predicted"/>
<protein>
    <submittedName>
        <fullName evidence="2">Uncharacterized protein</fullName>
    </submittedName>
</protein>
<dbReference type="Proteomes" id="UP001148838">
    <property type="component" value="Unassembled WGS sequence"/>
</dbReference>
<organism evidence="2 3">
    <name type="scientific">Periplaneta americana</name>
    <name type="common">American cockroach</name>
    <name type="synonym">Blatta americana</name>
    <dbReference type="NCBI Taxonomy" id="6978"/>
    <lineage>
        <taxon>Eukaryota</taxon>
        <taxon>Metazoa</taxon>
        <taxon>Ecdysozoa</taxon>
        <taxon>Arthropoda</taxon>
        <taxon>Hexapoda</taxon>
        <taxon>Insecta</taxon>
        <taxon>Pterygota</taxon>
        <taxon>Neoptera</taxon>
        <taxon>Polyneoptera</taxon>
        <taxon>Dictyoptera</taxon>
        <taxon>Blattodea</taxon>
        <taxon>Blattoidea</taxon>
        <taxon>Blattidae</taxon>
        <taxon>Blattinae</taxon>
        <taxon>Periplaneta</taxon>
    </lineage>
</organism>
<accession>A0ABQ8T9F1</accession>
<sequence length="193" mass="21232">MADMHAMYGRANCNVNEAKHDDDDDDVVDDDDDDEEEEEEEGEEEEKKNNDDFLHIILWSVADSIHRLADRPIDLLPRSTERSDEVWTGATGFSLCAADVLVAGNGGDGASKHVFVLARVKVNESVEGKPRKKPQPGNLSRPGFEPGPPGFAARRADRLWVDAEYFDYRSTGGPPKLLALSTGLRGLYSSDDG</sequence>
<name>A0ABQ8T9F1_PERAM</name>
<evidence type="ECO:0000313" key="2">
    <source>
        <dbReference type="EMBL" id="KAJ4443155.1"/>
    </source>
</evidence>
<comment type="caution">
    <text evidence="2">The sequence shown here is derived from an EMBL/GenBank/DDBJ whole genome shotgun (WGS) entry which is preliminary data.</text>
</comment>
<dbReference type="EMBL" id="JAJSOF020000013">
    <property type="protein sequence ID" value="KAJ4443155.1"/>
    <property type="molecule type" value="Genomic_DNA"/>
</dbReference>
<reference evidence="2 3" key="1">
    <citation type="journal article" date="2022" name="Allergy">
        <title>Genome assembly and annotation of Periplaneta americana reveal a comprehensive cockroach allergen profile.</title>
        <authorList>
            <person name="Wang L."/>
            <person name="Xiong Q."/>
            <person name="Saelim N."/>
            <person name="Wang L."/>
            <person name="Nong W."/>
            <person name="Wan A.T."/>
            <person name="Shi M."/>
            <person name="Liu X."/>
            <person name="Cao Q."/>
            <person name="Hui J.H.L."/>
            <person name="Sookrung N."/>
            <person name="Leung T.F."/>
            <person name="Tungtrongchitr A."/>
            <person name="Tsui S.K.W."/>
        </authorList>
    </citation>
    <scope>NUCLEOTIDE SEQUENCE [LARGE SCALE GENOMIC DNA]</scope>
    <source>
        <strain evidence="2">PWHHKU_190912</strain>
    </source>
</reference>
<gene>
    <name evidence="2" type="ORF">ANN_04805</name>
</gene>
<evidence type="ECO:0000313" key="3">
    <source>
        <dbReference type="Proteomes" id="UP001148838"/>
    </source>
</evidence>
<feature type="compositionally biased region" description="Acidic residues" evidence="1">
    <location>
        <begin position="22"/>
        <end position="44"/>
    </location>
</feature>
<keyword evidence="3" id="KW-1185">Reference proteome</keyword>
<feature type="region of interest" description="Disordered" evidence="1">
    <location>
        <begin position="126"/>
        <end position="151"/>
    </location>
</feature>
<feature type="region of interest" description="Disordered" evidence="1">
    <location>
        <begin position="15"/>
        <end position="49"/>
    </location>
</feature>
<evidence type="ECO:0000256" key="1">
    <source>
        <dbReference type="SAM" id="MobiDB-lite"/>
    </source>
</evidence>